<dbReference type="PANTHER" id="PTHR43420:SF44">
    <property type="entry name" value="ACETYLTRANSFERASE YPEA"/>
    <property type="match status" value="1"/>
</dbReference>
<feature type="domain" description="N-acetyltransferase" evidence="5">
    <location>
        <begin position="7"/>
        <end position="201"/>
    </location>
</feature>
<dbReference type="EMBL" id="UINC01000406">
    <property type="protein sequence ID" value="SUZ54758.1"/>
    <property type="molecule type" value="Genomic_DNA"/>
</dbReference>
<evidence type="ECO:0000256" key="3">
    <source>
        <dbReference type="ARBA" id="ARBA00022679"/>
    </source>
</evidence>
<dbReference type="NCBIfam" id="TIGR01575">
    <property type="entry name" value="rimI"/>
    <property type="match status" value="1"/>
</dbReference>
<reference evidence="6" key="1">
    <citation type="submission" date="2018-05" db="EMBL/GenBank/DDBJ databases">
        <authorList>
            <person name="Lanie J.A."/>
            <person name="Ng W.-L."/>
            <person name="Kazmierczak K.M."/>
            <person name="Andrzejewski T.M."/>
            <person name="Davidsen T.M."/>
            <person name="Wayne K.J."/>
            <person name="Tettelin H."/>
            <person name="Glass J.I."/>
            <person name="Rusch D."/>
            <person name="Podicherti R."/>
            <person name="Tsui H.-C.T."/>
            <person name="Winkler M.E."/>
        </authorList>
    </citation>
    <scope>NUCLEOTIDE SEQUENCE</scope>
</reference>
<dbReference type="Pfam" id="PF00583">
    <property type="entry name" value="Acetyltransf_1"/>
    <property type="match status" value="1"/>
</dbReference>
<evidence type="ECO:0000313" key="6">
    <source>
        <dbReference type="EMBL" id="SUZ54758.1"/>
    </source>
</evidence>
<organism evidence="6">
    <name type="scientific">marine metagenome</name>
    <dbReference type="NCBI Taxonomy" id="408172"/>
    <lineage>
        <taxon>unclassified sequences</taxon>
        <taxon>metagenomes</taxon>
        <taxon>ecological metagenomes</taxon>
    </lineage>
</organism>
<protein>
    <recommendedName>
        <fullName evidence="5">N-acetyltransferase domain-containing protein</fullName>
    </recommendedName>
</protein>
<dbReference type="InterPro" id="IPR050680">
    <property type="entry name" value="YpeA/RimI_acetyltransf"/>
</dbReference>
<keyword evidence="4" id="KW-0012">Acyltransferase</keyword>
<evidence type="ECO:0000256" key="1">
    <source>
        <dbReference type="ARBA" id="ARBA00005395"/>
    </source>
</evidence>
<dbReference type="Gene3D" id="3.40.630.30">
    <property type="match status" value="1"/>
</dbReference>
<sequence length="229" mass="25886">MQESLPVSVRRLRVDDIDQVIAIEKEAFSPLWVSSSFKRDINNKRANYLVASFDEEVSPEEILAEFDADQSAPDEDQRPPKLLSRVLGRLGFSVNIEPSIAEDAFNIAGYVSVWYQGGEAHITEIAVKETLRGRGVGELLLIGSLKAAIEYGSKVMTLEARVSNFIAHRLYQKYSFKSVGIRKAYYSDNREDAVIMTTSPIDTAEYETLFASLQSTYHSRWGRMNIDEY</sequence>
<dbReference type="PROSITE" id="PS51186">
    <property type="entry name" value="GNAT"/>
    <property type="match status" value="1"/>
</dbReference>
<keyword evidence="2" id="KW-0963">Cytoplasm</keyword>
<dbReference type="InterPro" id="IPR006464">
    <property type="entry name" value="AcTrfase_RimI/Ard1"/>
</dbReference>
<dbReference type="GO" id="GO:0008080">
    <property type="term" value="F:N-acetyltransferase activity"/>
    <property type="evidence" value="ECO:0007669"/>
    <property type="project" value="InterPro"/>
</dbReference>
<dbReference type="SUPFAM" id="SSF55729">
    <property type="entry name" value="Acyl-CoA N-acyltransferases (Nat)"/>
    <property type="match status" value="1"/>
</dbReference>
<gene>
    <name evidence="6" type="ORF">METZ01_LOCUS7612</name>
</gene>
<proteinExistence type="inferred from homology"/>
<evidence type="ECO:0000259" key="5">
    <source>
        <dbReference type="PROSITE" id="PS51186"/>
    </source>
</evidence>
<dbReference type="InterPro" id="IPR000182">
    <property type="entry name" value="GNAT_dom"/>
</dbReference>
<dbReference type="CDD" id="cd04301">
    <property type="entry name" value="NAT_SF"/>
    <property type="match status" value="1"/>
</dbReference>
<evidence type="ECO:0000256" key="2">
    <source>
        <dbReference type="ARBA" id="ARBA00022490"/>
    </source>
</evidence>
<evidence type="ECO:0000256" key="4">
    <source>
        <dbReference type="ARBA" id="ARBA00023315"/>
    </source>
</evidence>
<dbReference type="AlphaFoldDB" id="A0A381NLQ3"/>
<keyword evidence="3" id="KW-0808">Transferase</keyword>
<dbReference type="InterPro" id="IPR016181">
    <property type="entry name" value="Acyl_CoA_acyltransferase"/>
</dbReference>
<accession>A0A381NLQ3</accession>
<dbReference type="PANTHER" id="PTHR43420">
    <property type="entry name" value="ACETYLTRANSFERASE"/>
    <property type="match status" value="1"/>
</dbReference>
<comment type="similarity">
    <text evidence="1">Belongs to the acetyltransferase family. RimI subfamily.</text>
</comment>
<name>A0A381NLQ3_9ZZZZ</name>